<feature type="region of interest" description="Disordered" evidence="1">
    <location>
        <begin position="1"/>
        <end position="22"/>
    </location>
</feature>
<dbReference type="Gramene" id="RZC80400">
    <property type="protein sequence ID" value="RZC80400"/>
    <property type="gene ID" value="C5167_042982"/>
</dbReference>
<evidence type="ECO:0000313" key="3">
    <source>
        <dbReference type="Proteomes" id="UP000316621"/>
    </source>
</evidence>
<evidence type="ECO:0000313" key="2">
    <source>
        <dbReference type="EMBL" id="RZC80400.1"/>
    </source>
</evidence>
<evidence type="ECO:0000256" key="1">
    <source>
        <dbReference type="SAM" id="MobiDB-lite"/>
    </source>
</evidence>
<protein>
    <submittedName>
        <fullName evidence="2">Uncharacterized protein</fullName>
    </submittedName>
</protein>
<sequence length="139" mass="15963">MRNQKRWSKKSEMTEDLKREEGDRYKPLTMRTVIEVDDESFFEKAEVPKRIRKKHATSTSTVATKKTATSTSTAAGTKKKKAAKISIGNIKVKQNFTAGSGSGVCGLWCFNCCWNKEEEGSKDFHWQYKGEAEFYCRFR</sequence>
<dbReference type="AlphaFoldDB" id="A0A4Y7L712"/>
<dbReference type="Proteomes" id="UP000316621">
    <property type="component" value="Chromosome 10"/>
</dbReference>
<reference evidence="2 3" key="1">
    <citation type="journal article" date="2018" name="Science">
        <title>The opium poppy genome and morphinan production.</title>
        <authorList>
            <person name="Guo L."/>
            <person name="Winzer T."/>
            <person name="Yang X."/>
            <person name="Li Y."/>
            <person name="Ning Z."/>
            <person name="He Z."/>
            <person name="Teodor R."/>
            <person name="Lu Y."/>
            <person name="Bowser T.A."/>
            <person name="Graham I.A."/>
            <person name="Ye K."/>
        </authorList>
    </citation>
    <scope>NUCLEOTIDE SEQUENCE [LARGE SCALE GENOMIC DNA]</scope>
    <source>
        <strain evidence="3">cv. HN1</strain>
        <tissue evidence="2">Leaves</tissue>
    </source>
</reference>
<keyword evidence="3" id="KW-1185">Reference proteome</keyword>
<dbReference type="EMBL" id="CM010724">
    <property type="protein sequence ID" value="RZC80400.1"/>
    <property type="molecule type" value="Genomic_DNA"/>
</dbReference>
<organism evidence="2 3">
    <name type="scientific">Papaver somniferum</name>
    <name type="common">Opium poppy</name>
    <dbReference type="NCBI Taxonomy" id="3469"/>
    <lineage>
        <taxon>Eukaryota</taxon>
        <taxon>Viridiplantae</taxon>
        <taxon>Streptophyta</taxon>
        <taxon>Embryophyta</taxon>
        <taxon>Tracheophyta</taxon>
        <taxon>Spermatophyta</taxon>
        <taxon>Magnoliopsida</taxon>
        <taxon>Ranunculales</taxon>
        <taxon>Papaveraceae</taxon>
        <taxon>Papaveroideae</taxon>
        <taxon>Papaver</taxon>
    </lineage>
</organism>
<proteinExistence type="predicted"/>
<feature type="compositionally biased region" description="Basic and acidic residues" evidence="1">
    <location>
        <begin position="9"/>
        <end position="22"/>
    </location>
</feature>
<accession>A0A4Y7L712</accession>
<name>A0A4Y7L712_PAPSO</name>
<gene>
    <name evidence="2" type="ORF">C5167_042982</name>
</gene>